<organism evidence="1 2">
    <name type="scientific">Aldrovandia affinis</name>
    <dbReference type="NCBI Taxonomy" id="143900"/>
    <lineage>
        <taxon>Eukaryota</taxon>
        <taxon>Metazoa</taxon>
        <taxon>Chordata</taxon>
        <taxon>Craniata</taxon>
        <taxon>Vertebrata</taxon>
        <taxon>Euteleostomi</taxon>
        <taxon>Actinopterygii</taxon>
        <taxon>Neopterygii</taxon>
        <taxon>Teleostei</taxon>
        <taxon>Notacanthiformes</taxon>
        <taxon>Halosauridae</taxon>
        <taxon>Aldrovandia</taxon>
    </lineage>
</organism>
<gene>
    <name evidence="1" type="ORF">AAFF_G00392130</name>
</gene>
<accession>A0AAD7WLW4</accession>
<dbReference type="AlphaFoldDB" id="A0AAD7WLW4"/>
<dbReference type="Proteomes" id="UP001221898">
    <property type="component" value="Unassembled WGS sequence"/>
</dbReference>
<evidence type="ECO:0000313" key="1">
    <source>
        <dbReference type="EMBL" id="KAJ8400859.1"/>
    </source>
</evidence>
<proteinExistence type="predicted"/>
<dbReference type="EMBL" id="JAINUG010000074">
    <property type="protein sequence ID" value="KAJ8400859.1"/>
    <property type="molecule type" value="Genomic_DNA"/>
</dbReference>
<keyword evidence="2" id="KW-1185">Reference proteome</keyword>
<sequence length="97" mass="10761">MDVQAGGHGPTLKAANGSCIQTFWKINVLLCSSGHRFTWDFVTEKVSTPLLGTGFLCANGLLVDVKNRRFVNTDFQFAPVFSQRFRHDKVVQGTLCI</sequence>
<reference evidence="1" key="1">
    <citation type="journal article" date="2023" name="Science">
        <title>Genome structures resolve the early diversification of teleost fishes.</title>
        <authorList>
            <person name="Parey E."/>
            <person name="Louis A."/>
            <person name="Montfort J."/>
            <person name="Bouchez O."/>
            <person name="Roques C."/>
            <person name="Iampietro C."/>
            <person name="Lluch J."/>
            <person name="Castinel A."/>
            <person name="Donnadieu C."/>
            <person name="Desvignes T."/>
            <person name="Floi Bucao C."/>
            <person name="Jouanno E."/>
            <person name="Wen M."/>
            <person name="Mejri S."/>
            <person name="Dirks R."/>
            <person name="Jansen H."/>
            <person name="Henkel C."/>
            <person name="Chen W.J."/>
            <person name="Zahm M."/>
            <person name="Cabau C."/>
            <person name="Klopp C."/>
            <person name="Thompson A.W."/>
            <person name="Robinson-Rechavi M."/>
            <person name="Braasch I."/>
            <person name="Lecointre G."/>
            <person name="Bobe J."/>
            <person name="Postlethwait J.H."/>
            <person name="Berthelot C."/>
            <person name="Roest Crollius H."/>
            <person name="Guiguen Y."/>
        </authorList>
    </citation>
    <scope>NUCLEOTIDE SEQUENCE</scope>
    <source>
        <strain evidence="1">NC1722</strain>
    </source>
</reference>
<comment type="caution">
    <text evidence="1">The sequence shown here is derived from an EMBL/GenBank/DDBJ whole genome shotgun (WGS) entry which is preliminary data.</text>
</comment>
<name>A0AAD7WLW4_9TELE</name>
<evidence type="ECO:0000313" key="2">
    <source>
        <dbReference type="Proteomes" id="UP001221898"/>
    </source>
</evidence>
<protein>
    <submittedName>
        <fullName evidence="1">Uncharacterized protein</fullName>
    </submittedName>
</protein>